<reference evidence="2" key="1">
    <citation type="submission" date="2020-03" db="EMBL/GenBank/DDBJ databases">
        <title>The deep terrestrial virosphere.</title>
        <authorList>
            <person name="Holmfeldt K."/>
            <person name="Nilsson E."/>
            <person name="Simone D."/>
            <person name="Lopez-Fernandez M."/>
            <person name="Wu X."/>
            <person name="de Brujin I."/>
            <person name="Lundin D."/>
            <person name="Andersson A."/>
            <person name="Bertilsson S."/>
            <person name="Dopson M."/>
        </authorList>
    </citation>
    <scope>NUCLEOTIDE SEQUENCE</scope>
    <source>
        <strain evidence="2">MM415A00821</strain>
    </source>
</reference>
<gene>
    <name evidence="2" type="ORF">MM415A00821_0024</name>
</gene>
<protein>
    <recommendedName>
        <fullName evidence="1">DUF7448 domain-containing protein</fullName>
    </recommendedName>
</protein>
<name>A0A6M3KDJ8_9ZZZZ</name>
<dbReference type="Pfam" id="PF24240">
    <property type="entry name" value="DUF7448"/>
    <property type="match status" value="1"/>
</dbReference>
<organism evidence="2">
    <name type="scientific">viral metagenome</name>
    <dbReference type="NCBI Taxonomy" id="1070528"/>
    <lineage>
        <taxon>unclassified sequences</taxon>
        <taxon>metagenomes</taxon>
        <taxon>organismal metagenomes</taxon>
    </lineage>
</organism>
<sequence>MFKYKYKENLVRQGYDDWWADLEYDPGEGPEHVEEWYECFKADYLGGIEDMKKQMTTYPKNMTIDTLLGKSLTSIEGDVGTKKITFQTANNETYELSHDQDCCEEVYVVDISGDLQDLIKHPILLAEEIISANSVPDEIKYIDQDKYLYGDSFTWTFYKLATIKGSVTIRWLGTSNGYYSESVDFVRIS</sequence>
<accession>A0A6M3KDJ8</accession>
<feature type="domain" description="DUF7448" evidence="1">
    <location>
        <begin position="66"/>
        <end position="185"/>
    </location>
</feature>
<dbReference type="AlphaFoldDB" id="A0A6M3KDJ8"/>
<dbReference type="EMBL" id="MT142398">
    <property type="protein sequence ID" value="QJA79902.1"/>
    <property type="molecule type" value="Genomic_DNA"/>
</dbReference>
<dbReference type="InterPro" id="IPR055871">
    <property type="entry name" value="DUF7448"/>
</dbReference>
<evidence type="ECO:0000259" key="1">
    <source>
        <dbReference type="Pfam" id="PF24240"/>
    </source>
</evidence>
<proteinExistence type="predicted"/>
<evidence type="ECO:0000313" key="2">
    <source>
        <dbReference type="EMBL" id="QJA79902.1"/>
    </source>
</evidence>